<organism evidence="2 3">
    <name type="scientific">Amycolatopsis saalfeldensis</name>
    <dbReference type="NCBI Taxonomy" id="394193"/>
    <lineage>
        <taxon>Bacteria</taxon>
        <taxon>Bacillati</taxon>
        <taxon>Actinomycetota</taxon>
        <taxon>Actinomycetes</taxon>
        <taxon>Pseudonocardiales</taxon>
        <taxon>Pseudonocardiaceae</taxon>
        <taxon>Amycolatopsis</taxon>
    </lineage>
</organism>
<protein>
    <recommendedName>
        <fullName evidence="4">PE family protein</fullName>
    </recommendedName>
</protein>
<evidence type="ECO:0000313" key="3">
    <source>
        <dbReference type="Proteomes" id="UP000198582"/>
    </source>
</evidence>
<proteinExistence type="predicted"/>
<reference evidence="2 3" key="1">
    <citation type="submission" date="2016-10" db="EMBL/GenBank/DDBJ databases">
        <authorList>
            <person name="de Groot N.N."/>
        </authorList>
    </citation>
    <scope>NUCLEOTIDE SEQUENCE [LARGE SCALE GENOMIC DNA]</scope>
    <source>
        <strain evidence="2 3">DSM 44993</strain>
    </source>
</reference>
<dbReference type="OrthoDB" id="3630623at2"/>
<feature type="region of interest" description="Disordered" evidence="1">
    <location>
        <begin position="69"/>
        <end position="92"/>
    </location>
</feature>
<dbReference type="AlphaFoldDB" id="A0A1H8Y6M5"/>
<feature type="compositionally biased region" description="Polar residues" evidence="1">
    <location>
        <begin position="79"/>
        <end position="89"/>
    </location>
</feature>
<sequence length="136" mass="14462">MTEQPGAPDDAESTLGRASFFTIDHPADGGSAAGFRLSREAMIAELANLESLRDTIDRQVDTARPMWSILSPGQDPASLRNTDASNTSGDFYRGHLGRESGYLSTVIQKMRAALGLHETTDQQAGTAVKQAGQGPV</sequence>
<evidence type="ECO:0000256" key="1">
    <source>
        <dbReference type="SAM" id="MobiDB-lite"/>
    </source>
</evidence>
<dbReference type="EMBL" id="FOEF01000011">
    <property type="protein sequence ID" value="SEP47904.1"/>
    <property type="molecule type" value="Genomic_DNA"/>
</dbReference>
<dbReference type="RefSeq" id="WP_091620455.1">
    <property type="nucleotide sequence ID" value="NZ_FOEF01000011.1"/>
</dbReference>
<gene>
    <name evidence="2" type="ORF">SAMN04489732_111243</name>
</gene>
<keyword evidence="3" id="KW-1185">Reference proteome</keyword>
<evidence type="ECO:0000313" key="2">
    <source>
        <dbReference type="EMBL" id="SEP47904.1"/>
    </source>
</evidence>
<accession>A0A1H8Y6M5</accession>
<dbReference type="STRING" id="394193.SAMN04489732_111243"/>
<name>A0A1H8Y6M5_9PSEU</name>
<evidence type="ECO:0008006" key="4">
    <source>
        <dbReference type="Google" id="ProtNLM"/>
    </source>
</evidence>
<dbReference type="Proteomes" id="UP000198582">
    <property type="component" value="Unassembled WGS sequence"/>
</dbReference>